<evidence type="ECO:0000259" key="3">
    <source>
        <dbReference type="PROSITE" id="PS50089"/>
    </source>
</evidence>
<keyword evidence="1" id="KW-0862">Zinc</keyword>
<feature type="compositionally biased region" description="Polar residues" evidence="2">
    <location>
        <begin position="50"/>
        <end position="60"/>
    </location>
</feature>
<proteinExistence type="predicted"/>
<evidence type="ECO:0000313" key="4">
    <source>
        <dbReference type="EMBL" id="MBA4645195.1"/>
    </source>
</evidence>
<name>A0A7C8ZM91_OPUST</name>
<dbReference type="SUPFAM" id="SSF57850">
    <property type="entry name" value="RING/U-box"/>
    <property type="match status" value="1"/>
</dbReference>
<dbReference type="InterPro" id="IPR046934">
    <property type="entry name" value="PIR2-like"/>
</dbReference>
<feature type="region of interest" description="Disordered" evidence="2">
    <location>
        <begin position="1"/>
        <end position="21"/>
    </location>
</feature>
<evidence type="ECO:0000256" key="1">
    <source>
        <dbReference type="PROSITE-ProRule" id="PRU00175"/>
    </source>
</evidence>
<dbReference type="PANTHER" id="PTHR46405:SF3">
    <property type="entry name" value="RING_U-BOX SUPERFAMILY PROTEIN"/>
    <property type="match status" value="1"/>
</dbReference>
<sequence>MAQVEEERHSKESSEGNGKRRLEALRLRIEIDFQRQKDDLQRLEQELSRLKTSAQSTNPRDPSDAFTARSPKAASHQGESITRLLNETSETENETGLDRECMICMKEEVSVVFLPCAHQVLCLNCSENYGKKGRKATCPCCRVHIEQRIRVFGVSS</sequence>
<dbReference type="PANTHER" id="PTHR46405">
    <property type="entry name" value="OS05G0141500 PROTEIN"/>
    <property type="match status" value="1"/>
</dbReference>
<feature type="domain" description="RING-type" evidence="3">
    <location>
        <begin position="101"/>
        <end position="142"/>
    </location>
</feature>
<dbReference type="InterPro" id="IPR001841">
    <property type="entry name" value="Znf_RING"/>
</dbReference>
<keyword evidence="1" id="KW-0863">Zinc-finger</keyword>
<reference evidence="4" key="2">
    <citation type="submission" date="2020-07" db="EMBL/GenBank/DDBJ databases">
        <authorList>
            <person name="Vera ALvarez R."/>
            <person name="Arias-Moreno D.M."/>
            <person name="Jimenez-Jacinto V."/>
            <person name="Jimenez-Bremont J.F."/>
            <person name="Swaminathan K."/>
            <person name="Moose S.P."/>
            <person name="Guerrero-Gonzalez M.L."/>
            <person name="Marino-Ramirez L."/>
            <person name="Landsman D."/>
            <person name="Rodriguez-Kessler M."/>
            <person name="Delgado-Sanchez P."/>
        </authorList>
    </citation>
    <scope>NUCLEOTIDE SEQUENCE</scope>
    <source>
        <tissue evidence="4">Cladode</tissue>
    </source>
</reference>
<organism evidence="4">
    <name type="scientific">Opuntia streptacantha</name>
    <name type="common">Prickly pear cactus</name>
    <name type="synonym">Opuntia cardona</name>
    <dbReference type="NCBI Taxonomy" id="393608"/>
    <lineage>
        <taxon>Eukaryota</taxon>
        <taxon>Viridiplantae</taxon>
        <taxon>Streptophyta</taxon>
        <taxon>Embryophyta</taxon>
        <taxon>Tracheophyta</taxon>
        <taxon>Spermatophyta</taxon>
        <taxon>Magnoliopsida</taxon>
        <taxon>eudicotyledons</taxon>
        <taxon>Gunneridae</taxon>
        <taxon>Pentapetalae</taxon>
        <taxon>Caryophyllales</taxon>
        <taxon>Cactineae</taxon>
        <taxon>Cactaceae</taxon>
        <taxon>Opuntioideae</taxon>
        <taxon>Opuntia</taxon>
    </lineage>
</organism>
<reference evidence="4" key="1">
    <citation type="journal article" date="2013" name="J. Plant Res.">
        <title>Effect of fungi and light on seed germination of three Opuntia species from semiarid lands of central Mexico.</title>
        <authorList>
            <person name="Delgado-Sanchez P."/>
            <person name="Jimenez-Bremont J.F."/>
            <person name="Guerrero-Gonzalez Mde L."/>
            <person name="Flores J."/>
        </authorList>
    </citation>
    <scope>NUCLEOTIDE SEQUENCE</scope>
    <source>
        <tissue evidence="4">Cladode</tissue>
    </source>
</reference>
<accession>A0A7C8ZM91</accession>
<dbReference type="GO" id="GO:0008270">
    <property type="term" value="F:zinc ion binding"/>
    <property type="evidence" value="ECO:0007669"/>
    <property type="project" value="UniProtKB-KW"/>
</dbReference>
<dbReference type="PIRSF" id="PIRSF036836">
    <property type="entry name" value="RNase_bind_SBP1"/>
    <property type="match status" value="1"/>
</dbReference>
<dbReference type="Pfam" id="PF13920">
    <property type="entry name" value="zf-C3HC4_3"/>
    <property type="match status" value="1"/>
</dbReference>
<feature type="region of interest" description="Disordered" evidence="2">
    <location>
        <begin position="46"/>
        <end position="91"/>
    </location>
</feature>
<dbReference type="EMBL" id="GISG01141387">
    <property type="protein sequence ID" value="MBA4645195.1"/>
    <property type="molecule type" value="Transcribed_RNA"/>
</dbReference>
<dbReference type="InterPro" id="IPR013083">
    <property type="entry name" value="Znf_RING/FYVE/PHD"/>
</dbReference>
<dbReference type="Gene3D" id="3.30.40.10">
    <property type="entry name" value="Zinc/RING finger domain, C3HC4 (zinc finger)"/>
    <property type="match status" value="1"/>
</dbReference>
<dbReference type="CDD" id="cd23128">
    <property type="entry name" value="RING-HC_MIP1-like"/>
    <property type="match status" value="1"/>
</dbReference>
<dbReference type="SMART" id="SM00184">
    <property type="entry name" value="RING"/>
    <property type="match status" value="1"/>
</dbReference>
<dbReference type="AlphaFoldDB" id="A0A7C8ZM91"/>
<protein>
    <recommendedName>
        <fullName evidence="3">RING-type domain-containing protein</fullName>
    </recommendedName>
</protein>
<dbReference type="PROSITE" id="PS50089">
    <property type="entry name" value="ZF_RING_2"/>
    <property type="match status" value="1"/>
</dbReference>
<evidence type="ECO:0000256" key="2">
    <source>
        <dbReference type="SAM" id="MobiDB-lite"/>
    </source>
</evidence>
<keyword evidence="1" id="KW-0479">Metal-binding</keyword>